<accession>A0A0A8Z4G6</accession>
<sequence length="34" mass="3461">MCPPTRPSTPASLVPCTSTTTTSVLVDDIGLLGE</sequence>
<name>A0A0A8Z4G6_ARUDO</name>
<dbReference type="AlphaFoldDB" id="A0A0A8Z4G6"/>
<proteinExistence type="predicted"/>
<organism evidence="1">
    <name type="scientific">Arundo donax</name>
    <name type="common">Giant reed</name>
    <name type="synonym">Donax arundinaceus</name>
    <dbReference type="NCBI Taxonomy" id="35708"/>
    <lineage>
        <taxon>Eukaryota</taxon>
        <taxon>Viridiplantae</taxon>
        <taxon>Streptophyta</taxon>
        <taxon>Embryophyta</taxon>
        <taxon>Tracheophyta</taxon>
        <taxon>Spermatophyta</taxon>
        <taxon>Magnoliopsida</taxon>
        <taxon>Liliopsida</taxon>
        <taxon>Poales</taxon>
        <taxon>Poaceae</taxon>
        <taxon>PACMAD clade</taxon>
        <taxon>Arundinoideae</taxon>
        <taxon>Arundineae</taxon>
        <taxon>Arundo</taxon>
    </lineage>
</organism>
<dbReference type="EMBL" id="GBRH01268148">
    <property type="protein sequence ID" value="JAD29747.1"/>
    <property type="molecule type" value="Transcribed_RNA"/>
</dbReference>
<reference evidence="1" key="2">
    <citation type="journal article" date="2015" name="Data Brief">
        <title>Shoot transcriptome of the giant reed, Arundo donax.</title>
        <authorList>
            <person name="Barrero R.A."/>
            <person name="Guerrero F.D."/>
            <person name="Moolhuijzen P."/>
            <person name="Goolsby J.A."/>
            <person name="Tidwell J."/>
            <person name="Bellgard S.E."/>
            <person name="Bellgard M.I."/>
        </authorList>
    </citation>
    <scope>NUCLEOTIDE SEQUENCE</scope>
    <source>
        <tissue evidence="1">Shoot tissue taken approximately 20 cm above the soil surface</tissue>
    </source>
</reference>
<evidence type="ECO:0000313" key="1">
    <source>
        <dbReference type="EMBL" id="JAD29747.1"/>
    </source>
</evidence>
<reference evidence="1" key="1">
    <citation type="submission" date="2014-09" db="EMBL/GenBank/DDBJ databases">
        <authorList>
            <person name="Magalhaes I.L.F."/>
            <person name="Oliveira U."/>
            <person name="Santos F.R."/>
            <person name="Vidigal T.H.D.A."/>
            <person name="Brescovit A.D."/>
            <person name="Santos A.J."/>
        </authorList>
    </citation>
    <scope>NUCLEOTIDE SEQUENCE</scope>
    <source>
        <tissue evidence="1">Shoot tissue taken approximately 20 cm above the soil surface</tissue>
    </source>
</reference>
<protein>
    <submittedName>
        <fullName evidence="1">Uncharacterized protein</fullName>
    </submittedName>
</protein>